<dbReference type="EMBL" id="LFYR01001054">
    <property type="protein sequence ID" value="KMZ65305.1"/>
    <property type="molecule type" value="Genomic_DNA"/>
</dbReference>
<gene>
    <name evidence="14" type="ORF">ZOSMA_32G00890</name>
</gene>
<evidence type="ECO:0000313" key="14">
    <source>
        <dbReference type="EMBL" id="KMZ65305.1"/>
    </source>
</evidence>
<dbReference type="SMART" id="SM00438">
    <property type="entry name" value="ZnF_NFX"/>
    <property type="match status" value="9"/>
</dbReference>
<evidence type="ECO:0000256" key="5">
    <source>
        <dbReference type="ARBA" id="ARBA00022771"/>
    </source>
</evidence>
<accession>A0A0K9PAU4</accession>
<dbReference type="InterPro" id="IPR001841">
    <property type="entry name" value="Znf_RING"/>
</dbReference>
<comment type="caution">
    <text evidence="14">The sequence shown here is derived from an EMBL/GenBank/DDBJ whole genome shotgun (WGS) entry which is preliminary data.</text>
</comment>
<keyword evidence="4" id="KW-0677">Repeat</keyword>
<dbReference type="Pfam" id="PF01422">
    <property type="entry name" value="zf-NF-X1"/>
    <property type="match status" value="9"/>
</dbReference>
<name>A0A0K9PAU4_ZOSMR</name>
<dbReference type="InterPro" id="IPR000967">
    <property type="entry name" value="Znf_NFX1"/>
</dbReference>
<evidence type="ECO:0000256" key="11">
    <source>
        <dbReference type="SAM" id="MobiDB-lite"/>
    </source>
</evidence>
<feature type="domain" description="PHD-type" evidence="12">
    <location>
        <begin position="158"/>
        <end position="222"/>
    </location>
</feature>
<dbReference type="OMA" id="CPHPCDS"/>
<evidence type="ECO:0000256" key="8">
    <source>
        <dbReference type="ARBA" id="ARBA00023163"/>
    </source>
</evidence>
<keyword evidence="15" id="KW-1185">Reference proteome</keyword>
<dbReference type="CDD" id="cd06008">
    <property type="entry name" value="NF-X1-zinc-finger"/>
    <property type="match status" value="4"/>
</dbReference>
<sequence>MRPSSFEPSQSQNDPSSTTRRDRRGRGRGRGRGCGSGRGRGRGGGGGGGSQPGAGRGERGGSHGSGDFRREWVPRPPVAIIASHTFSPIHDEGSSDANLILPIPNGCQAGIQKHRSNRSNQRPRIQTRRSDNDLPMASSSPSIPQLAQEIQDKLSKGSVECMICCDMVGRTAAIWSCSSCYSIFHLSCIKKWARSLSSKDTSSAVETSQRHGNWRCPGCQSVQITSAKDIQYFCFCGKCRDPPNDFYLTSHSCGEPCGKALDNGSVSPITNDPVMDDTVHRCPHVCVLQCHPGPCPPCKAFAPRQLCPCGKDPIVRRCSDRKTPLSCGKPCNRLLSCGRHQCESACHVGPCDSCAVPITASCFCKKKTEIVLCGEMAVKGEVKGVDGIFSCSAICGKTLSCGNHLCNYDCHPGQCGECELSPNLVKTCYCGKTELTNSRNSCLDPIPTCSEPCGKTLLCGIHQCRDKCHDGVCGPCLVPVNQKCQCGSTSRMIDCSKACDKTDPFVCVKPCGRKKNCGRHRCKERCCPLYSGNINNIIGEWDPHLCQIPCDKRLRCGQHSCQSLCHSGHCPPCLETIFTELTCSCGRTSIPPPLPCGTPFPSCPESCIVPQQCGHSSTHTCHFGPCPPCPIPVAKECVGSHLVLSNVPCGSKDIRCSQLCGKPRQCGLHACTKTCHPAPCDSSSASCGSNAVSCGQTCGAPRIDCRHTCTSVCHPTTACPSDRKCEFNVTITCSCGRLSANVPCGAGCSNAAGVGFNADTIYETTIIQRLPAPLQTVEGGNGRRIPLGQRKLTCNEECAKLERNRALADAFDITPPNLNALHFGENSIAFDSLNDFLRRDPKWVMACQERFKWLVLGKKTKGSSGIIRRAHVFCPMIKEKRDVLTMMAERWKLGVKKSDWEPKRFLTVYVTSKSTPPASILGSKPGIISTANVRIPVFDSLVDMDPRLVISFLDMQKESDMNALMLRFGTDCILVWLDGSNALAVFSDIERAATVLKWASNGSAYQGAVVFPPNGGGISKVNVWGARNKELMDSNSNRNSWKKVVVAPELNSWGGGAGSSLPLWNVNDAPITASINQFSVLQSSTSSSSHFATATAKAQQSEVLLSQEVEDWEDVL</sequence>
<feature type="region of interest" description="Disordered" evidence="11">
    <location>
        <begin position="1"/>
        <end position="71"/>
    </location>
</feature>
<dbReference type="PROSITE" id="PS50089">
    <property type="entry name" value="ZF_RING_2"/>
    <property type="match status" value="1"/>
</dbReference>
<feature type="domain" description="RING-type" evidence="13">
    <location>
        <begin position="161"/>
        <end position="220"/>
    </location>
</feature>
<dbReference type="GO" id="GO:0000981">
    <property type="term" value="F:DNA-binding transcription factor activity, RNA polymerase II-specific"/>
    <property type="evidence" value="ECO:0000318"/>
    <property type="project" value="GO_Central"/>
</dbReference>
<dbReference type="GO" id="GO:0008270">
    <property type="term" value="F:zinc ion binding"/>
    <property type="evidence" value="ECO:0007669"/>
    <property type="project" value="UniProtKB-KW"/>
</dbReference>
<evidence type="ECO:0000256" key="2">
    <source>
        <dbReference type="ARBA" id="ARBA00007269"/>
    </source>
</evidence>
<evidence type="ECO:0000256" key="10">
    <source>
        <dbReference type="PROSITE-ProRule" id="PRU00175"/>
    </source>
</evidence>
<feature type="compositionally biased region" description="Gly residues" evidence="11">
    <location>
        <begin position="32"/>
        <end position="55"/>
    </location>
</feature>
<dbReference type="OrthoDB" id="6512771at2759"/>
<keyword evidence="8" id="KW-0804">Transcription</keyword>
<comment type="similarity">
    <text evidence="2">Belongs to the NFX1 family.</text>
</comment>
<dbReference type="GO" id="GO:0000977">
    <property type="term" value="F:RNA polymerase II transcription regulatory region sequence-specific DNA binding"/>
    <property type="evidence" value="ECO:0000318"/>
    <property type="project" value="GO_Central"/>
</dbReference>
<feature type="compositionally biased region" description="Basic and acidic residues" evidence="11">
    <location>
        <begin position="56"/>
        <end position="71"/>
    </location>
</feature>
<evidence type="ECO:0000259" key="13">
    <source>
        <dbReference type="PROSITE" id="PS50089"/>
    </source>
</evidence>
<dbReference type="PROSITE" id="PS50016">
    <property type="entry name" value="ZF_PHD_2"/>
    <property type="match status" value="1"/>
</dbReference>
<reference evidence="15" key="1">
    <citation type="journal article" date="2016" name="Nature">
        <title>The genome of the seagrass Zostera marina reveals angiosperm adaptation to the sea.</title>
        <authorList>
            <person name="Olsen J.L."/>
            <person name="Rouze P."/>
            <person name="Verhelst B."/>
            <person name="Lin Y.-C."/>
            <person name="Bayer T."/>
            <person name="Collen J."/>
            <person name="Dattolo E."/>
            <person name="De Paoli E."/>
            <person name="Dittami S."/>
            <person name="Maumus F."/>
            <person name="Michel G."/>
            <person name="Kersting A."/>
            <person name="Lauritano C."/>
            <person name="Lohaus R."/>
            <person name="Toepel M."/>
            <person name="Tonon T."/>
            <person name="Vanneste K."/>
            <person name="Amirebrahimi M."/>
            <person name="Brakel J."/>
            <person name="Bostroem C."/>
            <person name="Chovatia M."/>
            <person name="Grimwood J."/>
            <person name="Jenkins J.W."/>
            <person name="Jueterbock A."/>
            <person name="Mraz A."/>
            <person name="Stam W.T."/>
            <person name="Tice H."/>
            <person name="Bornberg-Bauer E."/>
            <person name="Green P.J."/>
            <person name="Pearson G.A."/>
            <person name="Procaccini G."/>
            <person name="Duarte C.M."/>
            <person name="Schmutz J."/>
            <person name="Reusch T.B.H."/>
            <person name="Van de Peer Y."/>
        </authorList>
    </citation>
    <scope>NUCLEOTIDE SEQUENCE [LARGE SCALE GENOMIC DNA]</scope>
    <source>
        <strain evidence="15">cv. Finnish</strain>
    </source>
</reference>
<feature type="compositionally biased region" description="Polar residues" evidence="11">
    <location>
        <begin position="1"/>
        <end position="18"/>
    </location>
</feature>
<dbReference type="InterPro" id="IPR019787">
    <property type="entry name" value="Znf_PHD-finger"/>
</dbReference>
<protein>
    <submittedName>
        <fullName evidence="14">NF-X1-type zinc finger protein NFXL1</fullName>
    </submittedName>
</protein>
<keyword evidence="7" id="KW-0805">Transcription regulation</keyword>
<evidence type="ECO:0000256" key="6">
    <source>
        <dbReference type="ARBA" id="ARBA00022833"/>
    </source>
</evidence>
<keyword evidence="9" id="KW-0539">Nucleus</keyword>
<comment type="subcellular location">
    <subcellularLocation>
        <location evidence="1">Nucleus</location>
    </subcellularLocation>
</comment>
<keyword evidence="5 10" id="KW-0863">Zinc-finger</keyword>
<evidence type="ECO:0000256" key="7">
    <source>
        <dbReference type="ARBA" id="ARBA00023015"/>
    </source>
</evidence>
<evidence type="ECO:0000256" key="9">
    <source>
        <dbReference type="ARBA" id="ARBA00023242"/>
    </source>
</evidence>
<organism evidence="14 15">
    <name type="scientific">Zostera marina</name>
    <name type="common">Eelgrass</name>
    <dbReference type="NCBI Taxonomy" id="29655"/>
    <lineage>
        <taxon>Eukaryota</taxon>
        <taxon>Viridiplantae</taxon>
        <taxon>Streptophyta</taxon>
        <taxon>Embryophyta</taxon>
        <taxon>Tracheophyta</taxon>
        <taxon>Spermatophyta</taxon>
        <taxon>Magnoliopsida</taxon>
        <taxon>Liliopsida</taxon>
        <taxon>Zosteraceae</taxon>
        <taxon>Zostera</taxon>
    </lineage>
</organism>
<dbReference type="GO" id="GO:0005634">
    <property type="term" value="C:nucleus"/>
    <property type="evidence" value="ECO:0000318"/>
    <property type="project" value="GO_Central"/>
</dbReference>
<dbReference type="PANTHER" id="PTHR12360">
    <property type="entry name" value="NUCLEAR TRANSCRIPTION FACTOR, X-BOX BINDING 1 NFX1"/>
    <property type="match status" value="1"/>
</dbReference>
<feature type="compositionally biased region" description="Basic residues" evidence="11">
    <location>
        <begin position="21"/>
        <end position="31"/>
    </location>
</feature>
<evidence type="ECO:0000313" key="15">
    <source>
        <dbReference type="Proteomes" id="UP000036987"/>
    </source>
</evidence>
<evidence type="ECO:0000256" key="1">
    <source>
        <dbReference type="ARBA" id="ARBA00004123"/>
    </source>
</evidence>
<dbReference type="STRING" id="29655.A0A0K9PAU4"/>
<keyword evidence="3" id="KW-0479">Metal-binding</keyword>
<evidence type="ECO:0000259" key="12">
    <source>
        <dbReference type="PROSITE" id="PS50016"/>
    </source>
</evidence>
<keyword evidence="6" id="KW-0862">Zinc</keyword>
<dbReference type="InterPro" id="IPR034078">
    <property type="entry name" value="NFX1_fam"/>
</dbReference>
<dbReference type="AlphaFoldDB" id="A0A0K9PAU4"/>
<feature type="region of interest" description="Disordered" evidence="11">
    <location>
        <begin position="108"/>
        <end position="144"/>
    </location>
</feature>
<dbReference type="GO" id="GO:0006355">
    <property type="term" value="P:regulation of DNA-templated transcription"/>
    <property type="evidence" value="ECO:0000318"/>
    <property type="project" value="GO_Central"/>
</dbReference>
<dbReference type="InterPro" id="IPR056234">
    <property type="entry name" value="RRM_NFXL1"/>
</dbReference>
<evidence type="ECO:0000256" key="3">
    <source>
        <dbReference type="ARBA" id="ARBA00022723"/>
    </source>
</evidence>
<dbReference type="PANTHER" id="PTHR12360:SF12">
    <property type="entry name" value="TRANSCRIPTIONAL REPRESSOR NF-X1"/>
    <property type="match status" value="1"/>
</dbReference>
<proteinExistence type="inferred from homology"/>
<dbReference type="Proteomes" id="UP000036987">
    <property type="component" value="Unassembled WGS sequence"/>
</dbReference>
<dbReference type="Pfam" id="PF24435">
    <property type="entry name" value="RRM_NFXL1"/>
    <property type="match status" value="1"/>
</dbReference>
<evidence type="ECO:0000256" key="4">
    <source>
        <dbReference type="ARBA" id="ARBA00022737"/>
    </source>
</evidence>